<evidence type="ECO:0000313" key="11">
    <source>
        <dbReference type="Proteomes" id="UP001489004"/>
    </source>
</evidence>
<dbReference type="InterPro" id="IPR001611">
    <property type="entry name" value="Leu-rich_rpt"/>
</dbReference>
<comment type="similarity">
    <text evidence="7">Belongs to the tilB family.</text>
</comment>
<evidence type="ECO:0000256" key="4">
    <source>
        <dbReference type="ARBA" id="ARBA00022737"/>
    </source>
</evidence>
<dbReference type="InterPro" id="IPR032675">
    <property type="entry name" value="LRR_dom_sf"/>
</dbReference>
<sequence length="397" mass="44847">MGRITHDMLRKRAEHNEGILSTLEEVSLHQQDIQQIELLGQLCRHLKILYLQNNLISKLENLHRLKELEYLNVAVNNITKIQNLQRCESLTKLDLTVNFVDKAGLLSVASLRCNPLLCELYLLGNPCAEWQGYRPFVIATLPRLQRLDGQNIKPSERIAAIQLLPELDACLRAELRAQGVDPDQAAAAEDDSMTDLELLQETGHVGEDGELRRPWTAATRLLEHREMEAANRQAEEKRCAEQQRRHPEAHAPTPLLRTDFPELQDGERVLQKNEGRWAFTLGETGDGRALRLEVALGRYLDPSLVKADVQARCVRLLVKGRLLQLALPQEVKPDSSTAQRSSMTGHLVLTMPKEDPSLRPMDVTCMRPRAPHQKEEAGSSSRCSTCSRPLKWVTVCT</sequence>
<dbReference type="AlphaFoldDB" id="A0AAW1Q7N7"/>
<keyword evidence="4" id="KW-0677">Repeat</keyword>
<comment type="caution">
    <text evidence="10">The sequence shown here is derived from an EMBL/GenBank/DDBJ whole genome shotgun (WGS) entry which is preliminary data.</text>
</comment>
<feature type="region of interest" description="Disordered" evidence="8">
    <location>
        <begin position="235"/>
        <end position="258"/>
    </location>
</feature>
<evidence type="ECO:0000256" key="7">
    <source>
        <dbReference type="ARBA" id="ARBA00049982"/>
    </source>
</evidence>
<evidence type="ECO:0000256" key="1">
    <source>
        <dbReference type="ARBA" id="ARBA00004430"/>
    </source>
</evidence>
<keyword evidence="3" id="KW-0433">Leucine-rich repeat</keyword>
<accession>A0AAW1Q7N7</accession>
<dbReference type="SMART" id="SM00365">
    <property type="entry name" value="LRR_SD22"/>
    <property type="match status" value="2"/>
</dbReference>
<evidence type="ECO:0000256" key="2">
    <source>
        <dbReference type="ARBA" id="ARBA00022490"/>
    </source>
</evidence>
<organism evidence="10 11">
    <name type="scientific">[Myrmecia] bisecta</name>
    <dbReference type="NCBI Taxonomy" id="41462"/>
    <lineage>
        <taxon>Eukaryota</taxon>
        <taxon>Viridiplantae</taxon>
        <taxon>Chlorophyta</taxon>
        <taxon>core chlorophytes</taxon>
        <taxon>Trebouxiophyceae</taxon>
        <taxon>Trebouxiales</taxon>
        <taxon>Trebouxiaceae</taxon>
        <taxon>Myrmecia</taxon>
    </lineage>
</organism>
<dbReference type="PROSITE" id="PS51450">
    <property type="entry name" value="LRR"/>
    <property type="match status" value="2"/>
</dbReference>
<dbReference type="InterPro" id="IPR056496">
    <property type="entry name" value="CS_DNAAF11_C"/>
</dbReference>
<feature type="compositionally biased region" description="Basic and acidic residues" evidence="8">
    <location>
        <begin position="235"/>
        <end position="249"/>
    </location>
</feature>
<keyword evidence="5" id="KW-0969">Cilium</keyword>
<keyword evidence="2" id="KW-0963">Cytoplasm</keyword>
<evidence type="ECO:0000256" key="8">
    <source>
        <dbReference type="SAM" id="MobiDB-lite"/>
    </source>
</evidence>
<name>A0AAW1Q7N7_9CHLO</name>
<gene>
    <name evidence="10" type="ORF">WJX72_007586</name>
</gene>
<keyword evidence="6" id="KW-0966">Cell projection</keyword>
<dbReference type="FunFam" id="3.80.10.10:FF:000052">
    <property type="entry name" value="Leucine rich repeat containing 6"/>
    <property type="match status" value="1"/>
</dbReference>
<dbReference type="Proteomes" id="UP001489004">
    <property type="component" value="Unassembled WGS sequence"/>
</dbReference>
<evidence type="ECO:0000313" key="10">
    <source>
        <dbReference type="EMBL" id="KAK9816967.1"/>
    </source>
</evidence>
<evidence type="ECO:0000256" key="3">
    <source>
        <dbReference type="ARBA" id="ARBA00022614"/>
    </source>
</evidence>
<dbReference type="Gene3D" id="3.80.10.10">
    <property type="entry name" value="Ribonuclease Inhibitor"/>
    <property type="match status" value="1"/>
</dbReference>
<protein>
    <recommendedName>
        <fullName evidence="9">Dynein axonemal assembly factor 11-like CS domain-containing protein</fullName>
    </recommendedName>
</protein>
<dbReference type="GO" id="GO:0005930">
    <property type="term" value="C:axoneme"/>
    <property type="evidence" value="ECO:0007669"/>
    <property type="project" value="UniProtKB-SubCell"/>
</dbReference>
<evidence type="ECO:0000259" key="9">
    <source>
        <dbReference type="Pfam" id="PF23602"/>
    </source>
</evidence>
<feature type="domain" description="Dynein axonemal assembly factor 11-like CS" evidence="9">
    <location>
        <begin position="230"/>
        <end position="353"/>
    </location>
</feature>
<keyword evidence="11" id="KW-1185">Reference proteome</keyword>
<dbReference type="SUPFAM" id="SSF52058">
    <property type="entry name" value="L domain-like"/>
    <property type="match status" value="1"/>
</dbReference>
<evidence type="ECO:0000256" key="5">
    <source>
        <dbReference type="ARBA" id="ARBA00023069"/>
    </source>
</evidence>
<proteinExistence type="inferred from homology"/>
<dbReference type="PANTHER" id="PTHR18849:SF0">
    <property type="entry name" value="CILIA- AND FLAGELLA-ASSOCIATED PROTEIN 410-RELATED"/>
    <property type="match status" value="1"/>
</dbReference>
<evidence type="ECO:0000256" key="6">
    <source>
        <dbReference type="ARBA" id="ARBA00023273"/>
    </source>
</evidence>
<dbReference type="EMBL" id="JALJOR010000005">
    <property type="protein sequence ID" value="KAK9816967.1"/>
    <property type="molecule type" value="Genomic_DNA"/>
</dbReference>
<dbReference type="PANTHER" id="PTHR18849">
    <property type="entry name" value="LEUCINE RICH REPEAT PROTEIN"/>
    <property type="match status" value="1"/>
</dbReference>
<dbReference type="Pfam" id="PF14580">
    <property type="entry name" value="LRR_9"/>
    <property type="match status" value="1"/>
</dbReference>
<reference evidence="10 11" key="1">
    <citation type="journal article" date="2024" name="Nat. Commun.">
        <title>Phylogenomics reveals the evolutionary origins of lichenization in chlorophyte algae.</title>
        <authorList>
            <person name="Puginier C."/>
            <person name="Libourel C."/>
            <person name="Otte J."/>
            <person name="Skaloud P."/>
            <person name="Haon M."/>
            <person name="Grisel S."/>
            <person name="Petersen M."/>
            <person name="Berrin J.G."/>
            <person name="Delaux P.M."/>
            <person name="Dal Grande F."/>
            <person name="Keller J."/>
        </authorList>
    </citation>
    <scope>NUCLEOTIDE SEQUENCE [LARGE SCALE GENOMIC DNA]</scope>
    <source>
        <strain evidence="10 11">SAG 2043</strain>
    </source>
</reference>
<dbReference type="Pfam" id="PF23602">
    <property type="entry name" value="CS_DNAAF11_C"/>
    <property type="match status" value="1"/>
</dbReference>
<comment type="subcellular location">
    <subcellularLocation>
        <location evidence="1">Cytoplasm</location>
        <location evidence="1">Cytoskeleton</location>
        <location evidence="1">Cilium axoneme</location>
    </subcellularLocation>
</comment>